<name>A0AAV2PTI3_MEGNR</name>
<dbReference type="GO" id="GO:0008270">
    <property type="term" value="F:zinc ion binding"/>
    <property type="evidence" value="ECO:0007669"/>
    <property type="project" value="UniProtKB-KW"/>
</dbReference>
<evidence type="ECO:0000259" key="4">
    <source>
        <dbReference type="PROSITE" id="PS50053"/>
    </source>
</evidence>
<feature type="domain" description="Ubiquitin-like" evidence="4">
    <location>
        <begin position="95"/>
        <end position="169"/>
    </location>
</feature>
<dbReference type="EMBL" id="CAXKWB010001502">
    <property type="protein sequence ID" value="CAL4064524.1"/>
    <property type="molecule type" value="Genomic_DNA"/>
</dbReference>
<comment type="caution">
    <text evidence="6">The sequence shown here is derived from an EMBL/GenBank/DDBJ whole genome shotgun (WGS) entry which is preliminary data.</text>
</comment>
<dbReference type="Gene3D" id="3.30.40.10">
    <property type="entry name" value="Zinc/RING finger domain, C3HC4 (zinc finger)"/>
    <property type="match status" value="1"/>
</dbReference>
<dbReference type="InterPro" id="IPR001841">
    <property type="entry name" value="Znf_RING"/>
</dbReference>
<sequence length="190" mass="21605">MAEVEMIKCQECQENYTADGSNPVLPIVLDCGHDICRDCGKEKLSNNGVLCCPDTSCKKKHESSLDSSPTIWSLIKRNINKLTSGRAHPSVNNKITVYLKLSSKYEDTFTINIEPTATVKMLREAISDSEKLGIYLKRYDLVHELEHLSSDHKRLTDYGIIDKSQIYIIDNYNKFQITTASYNDLYVMVD</sequence>
<dbReference type="PROSITE" id="PS50089">
    <property type="entry name" value="ZF_RING_2"/>
    <property type="match status" value="1"/>
</dbReference>
<dbReference type="InterPro" id="IPR013083">
    <property type="entry name" value="Znf_RING/FYVE/PHD"/>
</dbReference>
<dbReference type="InterPro" id="IPR000626">
    <property type="entry name" value="Ubiquitin-like_dom"/>
</dbReference>
<dbReference type="AlphaFoldDB" id="A0AAV2PTI3"/>
<keyword evidence="1 3" id="KW-0479">Metal-binding</keyword>
<evidence type="ECO:0000256" key="3">
    <source>
        <dbReference type="PROSITE-ProRule" id="PRU00175"/>
    </source>
</evidence>
<dbReference type="InterPro" id="IPR029071">
    <property type="entry name" value="Ubiquitin-like_domsf"/>
</dbReference>
<dbReference type="PROSITE" id="PS50053">
    <property type="entry name" value="UBIQUITIN_2"/>
    <property type="match status" value="1"/>
</dbReference>
<protein>
    <recommendedName>
        <fullName evidence="8">Ubiquitin-like domain-containing protein</fullName>
    </recommendedName>
</protein>
<reference evidence="6 7" key="1">
    <citation type="submission" date="2024-05" db="EMBL/GenBank/DDBJ databases">
        <authorList>
            <person name="Wallberg A."/>
        </authorList>
    </citation>
    <scope>NUCLEOTIDE SEQUENCE [LARGE SCALE GENOMIC DNA]</scope>
</reference>
<dbReference type="Gene3D" id="3.10.20.90">
    <property type="entry name" value="Phosphatidylinositol 3-kinase Catalytic Subunit, Chain A, domain 1"/>
    <property type="match status" value="1"/>
</dbReference>
<evidence type="ECO:0008006" key="8">
    <source>
        <dbReference type="Google" id="ProtNLM"/>
    </source>
</evidence>
<evidence type="ECO:0000259" key="5">
    <source>
        <dbReference type="PROSITE" id="PS50089"/>
    </source>
</evidence>
<dbReference type="SUPFAM" id="SSF57850">
    <property type="entry name" value="RING/U-box"/>
    <property type="match status" value="1"/>
</dbReference>
<keyword evidence="7" id="KW-1185">Reference proteome</keyword>
<evidence type="ECO:0000256" key="2">
    <source>
        <dbReference type="ARBA" id="ARBA00022833"/>
    </source>
</evidence>
<dbReference type="Proteomes" id="UP001497623">
    <property type="component" value="Unassembled WGS sequence"/>
</dbReference>
<keyword evidence="2" id="KW-0862">Zinc</keyword>
<evidence type="ECO:0000313" key="7">
    <source>
        <dbReference type="Proteomes" id="UP001497623"/>
    </source>
</evidence>
<proteinExistence type="predicted"/>
<organism evidence="6 7">
    <name type="scientific">Meganyctiphanes norvegica</name>
    <name type="common">Northern krill</name>
    <name type="synonym">Thysanopoda norvegica</name>
    <dbReference type="NCBI Taxonomy" id="48144"/>
    <lineage>
        <taxon>Eukaryota</taxon>
        <taxon>Metazoa</taxon>
        <taxon>Ecdysozoa</taxon>
        <taxon>Arthropoda</taxon>
        <taxon>Crustacea</taxon>
        <taxon>Multicrustacea</taxon>
        <taxon>Malacostraca</taxon>
        <taxon>Eumalacostraca</taxon>
        <taxon>Eucarida</taxon>
        <taxon>Euphausiacea</taxon>
        <taxon>Euphausiidae</taxon>
        <taxon>Meganyctiphanes</taxon>
    </lineage>
</organism>
<gene>
    <name evidence="6" type="ORF">MNOR_LOCUS4142</name>
</gene>
<accession>A0AAV2PTI3</accession>
<evidence type="ECO:0000256" key="1">
    <source>
        <dbReference type="ARBA" id="ARBA00022771"/>
    </source>
</evidence>
<evidence type="ECO:0000313" key="6">
    <source>
        <dbReference type="EMBL" id="CAL4064524.1"/>
    </source>
</evidence>
<dbReference type="SUPFAM" id="SSF54236">
    <property type="entry name" value="Ubiquitin-like"/>
    <property type="match status" value="1"/>
</dbReference>
<feature type="domain" description="RING-type" evidence="5">
    <location>
        <begin position="9"/>
        <end position="53"/>
    </location>
</feature>
<keyword evidence="1 3" id="KW-0863">Zinc-finger</keyword>